<comment type="caution">
    <text evidence="2">The sequence shown here is derived from an EMBL/GenBank/DDBJ whole genome shotgun (WGS) entry which is preliminary data.</text>
</comment>
<reference evidence="2 3" key="1">
    <citation type="submission" date="2017-11" db="EMBL/GenBank/DDBJ databases">
        <title>De-novo sequencing of pomegranate (Punica granatum L.) genome.</title>
        <authorList>
            <person name="Akparov Z."/>
            <person name="Amiraslanov A."/>
            <person name="Hajiyeva S."/>
            <person name="Abbasov M."/>
            <person name="Kaur K."/>
            <person name="Hamwieh A."/>
            <person name="Solovyev V."/>
            <person name="Salamov A."/>
            <person name="Braich B."/>
            <person name="Kosarev P."/>
            <person name="Mahmoud A."/>
            <person name="Hajiyev E."/>
            <person name="Babayeva S."/>
            <person name="Izzatullayeva V."/>
            <person name="Mammadov A."/>
            <person name="Mammadov A."/>
            <person name="Sharifova S."/>
            <person name="Ojaghi J."/>
            <person name="Eynullazada K."/>
            <person name="Bayramov B."/>
            <person name="Abdulazimova A."/>
            <person name="Shahmuradov I."/>
        </authorList>
    </citation>
    <scope>NUCLEOTIDE SEQUENCE [LARGE SCALE GENOMIC DNA]</scope>
    <source>
        <strain evidence="3">cv. AG2017</strain>
        <tissue evidence="2">Leaf</tissue>
    </source>
</reference>
<sequence length="100" mass="11441">MNNEFTMITANTDQQLLAITSVITFTVLSTAAARCQFFRFSDRMSRTARFNIHPRLLLRSLRGLARRVEDGDATFRRSTERRARASQSEKGRGRETEEAA</sequence>
<evidence type="ECO:0000313" key="3">
    <source>
        <dbReference type="Proteomes" id="UP000233551"/>
    </source>
</evidence>
<evidence type="ECO:0000256" key="1">
    <source>
        <dbReference type="SAM" id="MobiDB-lite"/>
    </source>
</evidence>
<dbReference type="AlphaFoldDB" id="A0A2I0JMD2"/>
<dbReference type="EMBL" id="PGOL01001505">
    <property type="protein sequence ID" value="PKI57439.1"/>
    <property type="molecule type" value="Genomic_DNA"/>
</dbReference>
<feature type="region of interest" description="Disordered" evidence="1">
    <location>
        <begin position="72"/>
        <end position="100"/>
    </location>
</feature>
<protein>
    <submittedName>
        <fullName evidence="2">Uncharacterized protein</fullName>
    </submittedName>
</protein>
<accession>A0A2I0JMD2</accession>
<gene>
    <name evidence="2" type="ORF">CRG98_022090</name>
</gene>
<dbReference type="Proteomes" id="UP000233551">
    <property type="component" value="Unassembled WGS sequence"/>
</dbReference>
<proteinExistence type="predicted"/>
<keyword evidence="3" id="KW-1185">Reference proteome</keyword>
<organism evidence="2 3">
    <name type="scientific">Punica granatum</name>
    <name type="common">Pomegranate</name>
    <dbReference type="NCBI Taxonomy" id="22663"/>
    <lineage>
        <taxon>Eukaryota</taxon>
        <taxon>Viridiplantae</taxon>
        <taxon>Streptophyta</taxon>
        <taxon>Embryophyta</taxon>
        <taxon>Tracheophyta</taxon>
        <taxon>Spermatophyta</taxon>
        <taxon>Magnoliopsida</taxon>
        <taxon>eudicotyledons</taxon>
        <taxon>Gunneridae</taxon>
        <taxon>Pentapetalae</taxon>
        <taxon>rosids</taxon>
        <taxon>malvids</taxon>
        <taxon>Myrtales</taxon>
        <taxon>Lythraceae</taxon>
        <taxon>Punica</taxon>
    </lineage>
</organism>
<name>A0A2I0JMD2_PUNGR</name>
<evidence type="ECO:0000313" key="2">
    <source>
        <dbReference type="EMBL" id="PKI57439.1"/>
    </source>
</evidence>